<keyword evidence="5 7" id="KW-1133">Transmembrane helix</keyword>
<evidence type="ECO:0000256" key="6">
    <source>
        <dbReference type="ARBA" id="ARBA00023136"/>
    </source>
</evidence>
<evidence type="ECO:0000313" key="10">
    <source>
        <dbReference type="Proteomes" id="UP000019753"/>
    </source>
</evidence>
<sequence>MQPVLFSVLGLDIQTYGLSKALAALVGAFLLGRAFQRRGYSKDVAHSLVLWATLVGFAAAKVYYLAEQLPDITAHDFAGTGFTWYGGLLGGIAAALVVARRNGLPIADVAGLTAVPLTVAYGIGRLGCLLSGDGTYGRPTDLPWGMSFPNGVVPTDVPVHPTPLYEALAAVVIALLLTRFARHVRLPVVFAGYLVLSGAARFLVEYLRINDSTLLGMTQPQLWALVSIAAGLAVMLRAARTDARSRSRGDGPPAGAGGTVLDGTEAAVAGGR</sequence>
<comment type="function">
    <text evidence="7">Catalyzes the transfer of the diacylglyceryl group from phosphatidylglycerol to the sulfhydryl group of the N-terminal cysteine of a prolipoprotein, the first step in the formation of mature lipoproteins.</text>
</comment>
<comment type="subcellular location">
    <subcellularLocation>
        <location evidence="7">Cell membrane</location>
        <topology evidence="7">Multi-pass membrane protein</topology>
    </subcellularLocation>
</comment>
<name>A0A021VRU3_9CELL</name>
<keyword evidence="3 7" id="KW-0808">Transferase</keyword>
<evidence type="ECO:0000256" key="5">
    <source>
        <dbReference type="ARBA" id="ARBA00022989"/>
    </source>
</evidence>
<dbReference type="InterPro" id="IPR001640">
    <property type="entry name" value="Lgt"/>
</dbReference>
<dbReference type="PANTHER" id="PTHR30589">
    <property type="entry name" value="PROLIPOPROTEIN DIACYLGLYCERYL TRANSFERASE"/>
    <property type="match status" value="1"/>
</dbReference>
<protein>
    <recommendedName>
        <fullName evidence="7">Phosphatidylglycerol--prolipoprotein diacylglyceryl transferase</fullName>
        <ecNumber evidence="7">2.5.1.145</ecNumber>
    </recommendedName>
</protein>
<evidence type="ECO:0000256" key="2">
    <source>
        <dbReference type="ARBA" id="ARBA00022475"/>
    </source>
</evidence>
<feature type="transmembrane region" description="Helical" evidence="7">
    <location>
        <begin position="13"/>
        <end position="32"/>
    </location>
</feature>
<feature type="transmembrane region" description="Helical" evidence="7">
    <location>
        <begin position="188"/>
        <end position="209"/>
    </location>
</feature>
<dbReference type="Pfam" id="PF01790">
    <property type="entry name" value="LGT"/>
    <property type="match status" value="1"/>
</dbReference>
<feature type="transmembrane region" description="Helical" evidence="7">
    <location>
        <begin position="77"/>
        <end position="99"/>
    </location>
</feature>
<dbReference type="PANTHER" id="PTHR30589:SF0">
    <property type="entry name" value="PHOSPHATIDYLGLYCEROL--PROLIPOPROTEIN DIACYLGLYCERYL TRANSFERASE"/>
    <property type="match status" value="1"/>
</dbReference>
<evidence type="ECO:0000256" key="4">
    <source>
        <dbReference type="ARBA" id="ARBA00022692"/>
    </source>
</evidence>
<dbReference type="GO" id="GO:0005886">
    <property type="term" value="C:plasma membrane"/>
    <property type="evidence" value="ECO:0007669"/>
    <property type="project" value="UniProtKB-SubCell"/>
</dbReference>
<organism evidence="9 10">
    <name type="scientific">Actinotalea ferrariae CF5-4</name>
    <dbReference type="NCBI Taxonomy" id="948458"/>
    <lineage>
        <taxon>Bacteria</taxon>
        <taxon>Bacillati</taxon>
        <taxon>Actinomycetota</taxon>
        <taxon>Actinomycetes</taxon>
        <taxon>Micrococcales</taxon>
        <taxon>Cellulomonadaceae</taxon>
        <taxon>Actinotalea</taxon>
    </lineage>
</organism>
<keyword evidence="10" id="KW-1185">Reference proteome</keyword>
<keyword evidence="2 7" id="KW-1003">Cell membrane</keyword>
<dbReference type="GO" id="GO:0042158">
    <property type="term" value="P:lipoprotein biosynthetic process"/>
    <property type="evidence" value="ECO:0007669"/>
    <property type="project" value="UniProtKB-UniRule"/>
</dbReference>
<comment type="catalytic activity">
    <reaction evidence="7">
        <text>L-cysteinyl-[prolipoprotein] + a 1,2-diacyl-sn-glycero-3-phospho-(1'-sn-glycerol) = an S-1,2-diacyl-sn-glyceryl-L-cysteinyl-[prolipoprotein] + sn-glycerol 1-phosphate + H(+)</text>
        <dbReference type="Rhea" id="RHEA:56712"/>
        <dbReference type="Rhea" id="RHEA-COMP:14679"/>
        <dbReference type="Rhea" id="RHEA-COMP:14680"/>
        <dbReference type="ChEBI" id="CHEBI:15378"/>
        <dbReference type="ChEBI" id="CHEBI:29950"/>
        <dbReference type="ChEBI" id="CHEBI:57685"/>
        <dbReference type="ChEBI" id="CHEBI:64716"/>
        <dbReference type="ChEBI" id="CHEBI:140658"/>
        <dbReference type="EC" id="2.5.1.145"/>
    </reaction>
</comment>
<evidence type="ECO:0000256" key="7">
    <source>
        <dbReference type="HAMAP-Rule" id="MF_01147"/>
    </source>
</evidence>
<comment type="caution">
    <text evidence="9">The sequence shown here is derived from an EMBL/GenBank/DDBJ whole genome shotgun (WGS) entry which is preliminary data.</text>
</comment>
<dbReference type="EMBL" id="AXCW01000171">
    <property type="protein sequence ID" value="EYR62780.1"/>
    <property type="molecule type" value="Genomic_DNA"/>
</dbReference>
<comment type="similarity">
    <text evidence="1 7">Belongs to the Lgt family.</text>
</comment>
<feature type="transmembrane region" description="Helical" evidence="7">
    <location>
        <begin position="44"/>
        <end position="65"/>
    </location>
</feature>
<dbReference type="OrthoDB" id="871140at2"/>
<gene>
    <name evidence="7" type="primary">lgt</name>
    <name evidence="9" type="ORF">N866_05345</name>
</gene>
<accession>A0A021VRU3</accession>
<keyword evidence="4 7" id="KW-0812">Transmembrane</keyword>
<feature type="transmembrane region" description="Helical" evidence="7">
    <location>
        <begin position="221"/>
        <end position="239"/>
    </location>
</feature>
<dbReference type="GO" id="GO:0008961">
    <property type="term" value="F:phosphatidylglycerol-prolipoprotein diacylglyceryl transferase activity"/>
    <property type="evidence" value="ECO:0007669"/>
    <property type="project" value="UniProtKB-UniRule"/>
</dbReference>
<keyword evidence="6 7" id="KW-0472">Membrane</keyword>
<dbReference type="AlphaFoldDB" id="A0A021VRU3"/>
<evidence type="ECO:0000256" key="8">
    <source>
        <dbReference type="SAM" id="MobiDB-lite"/>
    </source>
</evidence>
<feature type="region of interest" description="Disordered" evidence="8">
    <location>
        <begin position="243"/>
        <end position="272"/>
    </location>
</feature>
<feature type="binding site" evidence="7">
    <location>
        <position position="125"/>
    </location>
    <ligand>
        <name>a 1,2-diacyl-sn-glycero-3-phospho-(1'-sn-glycerol)</name>
        <dbReference type="ChEBI" id="CHEBI:64716"/>
    </ligand>
</feature>
<evidence type="ECO:0000256" key="3">
    <source>
        <dbReference type="ARBA" id="ARBA00022679"/>
    </source>
</evidence>
<dbReference type="UniPathway" id="UPA00664"/>
<proteinExistence type="inferred from homology"/>
<dbReference type="HAMAP" id="MF_01147">
    <property type="entry name" value="Lgt"/>
    <property type="match status" value="1"/>
</dbReference>
<dbReference type="EC" id="2.5.1.145" evidence="7"/>
<evidence type="ECO:0000313" key="9">
    <source>
        <dbReference type="EMBL" id="EYR62780.1"/>
    </source>
</evidence>
<evidence type="ECO:0000256" key="1">
    <source>
        <dbReference type="ARBA" id="ARBA00007150"/>
    </source>
</evidence>
<comment type="pathway">
    <text evidence="7">Protein modification; lipoprotein biosynthesis (diacylglyceryl transfer).</text>
</comment>
<dbReference type="Proteomes" id="UP000019753">
    <property type="component" value="Unassembled WGS sequence"/>
</dbReference>
<dbReference type="RefSeq" id="WP_052023043.1">
    <property type="nucleotide sequence ID" value="NZ_AXCW01000171.1"/>
</dbReference>
<reference evidence="9 10" key="1">
    <citation type="submission" date="2014-01" db="EMBL/GenBank/DDBJ databases">
        <title>Actinotalea ferrariae CF5-4.</title>
        <authorList>
            <person name="Chen F."/>
            <person name="Li Y."/>
            <person name="Wang G."/>
        </authorList>
    </citation>
    <scope>NUCLEOTIDE SEQUENCE [LARGE SCALE GENOMIC DNA]</scope>
    <source>
        <strain evidence="9 10">CF5-4</strain>
    </source>
</reference>